<sequence length="271" mass="29170">MDSCREALLSNGIWLCQYPVPAEPGYLGLVTKFTHAESGQWQSSLAVVPLPKADPQGVGISMTYMRRYALSAMLGIVTEEDTDGELNPDKLNRPQKQKNAVNASQRGKTTQDDSGEAKKDFIRLKSDVRGTFPIASLGWSFIRNRIGTGRSGVHPRHRKHGGKKRTAFGGGVSLEPATKNLVEVCSIAERAVLDGVALSVSAISTGEMDGRNNQKYGSRRVARNPLLWTGTGCGTANGESAWGSIPVCWVLEYRQDAGLPTGGTGCQALHN</sequence>
<dbReference type="HOGENOM" id="CLU_1025524_0_0_7"/>
<accession>E5Y9N8</accession>
<dbReference type="AlphaFoldDB" id="E5Y9N8"/>
<dbReference type="Proteomes" id="UP000006034">
    <property type="component" value="Unassembled WGS sequence"/>
</dbReference>
<protein>
    <recommendedName>
        <fullName evidence="4">ERF family protein</fullName>
    </recommendedName>
</protein>
<dbReference type="GeneID" id="78087660"/>
<dbReference type="InterPro" id="IPR007499">
    <property type="entry name" value="ERF_bacteria_virus"/>
</dbReference>
<feature type="region of interest" description="Disordered" evidence="1">
    <location>
        <begin position="83"/>
        <end position="116"/>
    </location>
</feature>
<feature type="compositionally biased region" description="Basic residues" evidence="1">
    <location>
        <begin position="153"/>
        <end position="166"/>
    </location>
</feature>
<comment type="caution">
    <text evidence="2">The sequence shown here is derived from an EMBL/GenBank/DDBJ whole genome shotgun (WGS) entry which is preliminary data.</text>
</comment>
<keyword evidence="3" id="KW-1185">Reference proteome</keyword>
<dbReference type="RefSeq" id="WP_005028898.1">
    <property type="nucleotide sequence ID" value="NZ_KE150238.1"/>
</dbReference>
<reference evidence="2 3" key="2">
    <citation type="submission" date="2013-04" db="EMBL/GenBank/DDBJ databases">
        <title>The Genome Sequence of Bilophila wadsworthia 3_1_6.</title>
        <authorList>
            <consortium name="The Broad Institute Genomics Platform"/>
            <person name="Earl A."/>
            <person name="Ward D."/>
            <person name="Feldgarden M."/>
            <person name="Gevers D."/>
            <person name="Sibley C."/>
            <person name="Strauss J."/>
            <person name="Allen-Vercoe E."/>
            <person name="Walker B."/>
            <person name="Young S."/>
            <person name="Zeng Q."/>
            <person name="Gargeya S."/>
            <person name="Fitzgerald M."/>
            <person name="Haas B."/>
            <person name="Abouelleil A."/>
            <person name="Allen A.W."/>
            <person name="Alvarado L."/>
            <person name="Arachchi H.M."/>
            <person name="Berlin A.M."/>
            <person name="Chapman S.B."/>
            <person name="Gainer-Dewar J."/>
            <person name="Goldberg J."/>
            <person name="Griggs A."/>
            <person name="Gujja S."/>
            <person name="Hansen M."/>
            <person name="Howarth C."/>
            <person name="Imamovic A."/>
            <person name="Ireland A."/>
            <person name="Larimer J."/>
            <person name="McCowan C."/>
            <person name="Murphy C."/>
            <person name="Pearson M."/>
            <person name="Poon T.W."/>
            <person name="Priest M."/>
            <person name="Roberts A."/>
            <person name="Saif S."/>
            <person name="Shea T."/>
            <person name="Sisk P."/>
            <person name="Sykes S."/>
            <person name="Wortman J."/>
            <person name="Nusbaum C."/>
            <person name="Birren B."/>
        </authorList>
    </citation>
    <scope>NUCLEOTIDE SEQUENCE [LARGE SCALE GENOMIC DNA]</scope>
    <source>
        <strain evidence="2 3">3_1_6</strain>
    </source>
</reference>
<dbReference type="Pfam" id="PF04404">
    <property type="entry name" value="ERF"/>
    <property type="match status" value="1"/>
</dbReference>
<dbReference type="eggNOG" id="ENOG5032RPD">
    <property type="taxonomic scope" value="Bacteria"/>
</dbReference>
<reference evidence="2 3" key="1">
    <citation type="submission" date="2010-10" db="EMBL/GenBank/DDBJ databases">
        <authorList>
            <consortium name="The Broad Institute Genome Sequencing Platform"/>
            <person name="Ward D."/>
            <person name="Earl A."/>
            <person name="Feldgarden M."/>
            <person name="Young S.K."/>
            <person name="Gargeya S."/>
            <person name="Zeng Q."/>
            <person name="Alvarado L."/>
            <person name="Berlin A."/>
            <person name="Bochicchio J."/>
            <person name="Chapman S.B."/>
            <person name="Chen Z."/>
            <person name="Freedman E."/>
            <person name="Gellesch M."/>
            <person name="Goldberg J."/>
            <person name="Griggs A."/>
            <person name="Gujja S."/>
            <person name="Heilman E."/>
            <person name="Heiman D."/>
            <person name="Howarth C."/>
            <person name="Mehta T."/>
            <person name="Neiman D."/>
            <person name="Pearson M."/>
            <person name="Roberts A."/>
            <person name="Saif S."/>
            <person name="Shea T."/>
            <person name="Shenoy N."/>
            <person name="Sisk P."/>
            <person name="Stolte C."/>
            <person name="Sykes S."/>
            <person name="White J."/>
            <person name="Yandava C."/>
            <person name="Allen-Vercoe E."/>
            <person name="Sibley C."/>
            <person name="Ambrose C.E."/>
            <person name="Strauss J."/>
            <person name="Daigneault M."/>
            <person name="Haas B."/>
            <person name="Nusbaum C."/>
            <person name="Birren B."/>
        </authorList>
    </citation>
    <scope>NUCLEOTIDE SEQUENCE [LARGE SCALE GENOMIC DNA]</scope>
    <source>
        <strain evidence="2 3">3_1_6</strain>
    </source>
</reference>
<feature type="compositionally biased region" description="Polar residues" evidence="1">
    <location>
        <begin position="97"/>
        <end position="108"/>
    </location>
</feature>
<evidence type="ECO:0008006" key="4">
    <source>
        <dbReference type="Google" id="ProtNLM"/>
    </source>
</evidence>
<proteinExistence type="predicted"/>
<feature type="region of interest" description="Disordered" evidence="1">
    <location>
        <begin position="150"/>
        <end position="171"/>
    </location>
</feature>
<dbReference type="EMBL" id="ADCP02000001">
    <property type="protein sequence ID" value="EFV43293.1"/>
    <property type="molecule type" value="Genomic_DNA"/>
</dbReference>
<name>E5Y9N8_BILW3</name>
<organism evidence="2 3">
    <name type="scientific">Bilophila wadsworthia (strain 3_1_6)</name>
    <dbReference type="NCBI Taxonomy" id="563192"/>
    <lineage>
        <taxon>Bacteria</taxon>
        <taxon>Pseudomonadati</taxon>
        <taxon>Thermodesulfobacteriota</taxon>
        <taxon>Desulfovibrionia</taxon>
        <taxon>Desulfovibrionales</taxon>
        <taxon>Desulfovibrionaceae</taxon>
        <taxon>Bilophila</taxon>
    </lineage>
</organism>
<evidence type="ECO:0000256" key="1">
    <source>
        <dbReference type="SAM" id="MobiDB-lite"/>
    </source>
</evidence>
<gene>
    <name evidence="2" type="ORF">HMPREF0179_02816</name>
</gene>
<evidence type="ECO:0000313" key="2">
    <source>
        <dbReference type="EMBL" id="EFV43293.1"/>
    </source>
</evidence>
<evidence type="ECO:0000313" key="3">
    <source>
        <dbReference type="Proteomes" id="UP000006034"/>
    </source>
</evidence>